<dbReference type="PANTHER" id="PTHR37159:SF1">
    <property type="entry name" value="GH11867P"/>
    <property type="match status" value="1"/>
</dbReference>
<proteinExistence type="predicted"/>
<sequence length="132" mass="15388">MLFRHVQGRYLPSQKGPLSFLPGEMVNFGHFCGLLLFFYFPKTTKTFMFTGESRTKNKLLHRYLTTTRYVQKWYEGDIRDVNDSAHRALSIVISMHARVGKKMADLNDGVVYISQWDMVLSQWYIVGPIALF</sequence>
<feature type="transmembrane region" description="Helical" evidence="1">
    <location>
        <begin position="20"/>
        <end position="40"/>
    </location>
</feature>
<dbReference type="AlphaFoldDB" id="A0A4Y2GVK8"/>
<dbReference type="PANTHER" id="PTHR37159">
    <property type="entry name" value="GH11867P"/>
    <property type="match status" value="1"/>
</dbReference>
<dbReference type="OrthoDB" id="6361347at2759"/>
<keyword evidence="1" id="KW-0472">Membrane</keyword>
<evidence type="ECO:0000313" key="3">
    <source>
        <dbReference type="Proteomes" id="UP000499080"/>
    </source>
</evidence>
<dbReference type="EMBL" id="BGPR01001598">
    <property type="protein sequence ID" value="GBM57563.1"/>
    <property type="molecule type" value="Genomic_DNA"/>
</dbReference>
<gene>
    <name evidence="2" type="ORF">AVEN_97671_1</name>
</gene>
<evidence type="ECO:0000256" key="1">
    <source>
        <dbReference type="SAM" id="Phobius"/>
    </source>
</evidence>
<dbReference type="Proteomes" id="UP000499080">
    <property type="component" value="Unassembled WGS sequence"/>
</dbReference>
<evidence type="ECO:0000313" key="2">
    <source>
        <dbReference type="EMBL" id="GBM57563.1"/>
    </source>
</evidence>
<keyword evidence="1" id="KW-1133">Transmembrane helix</keyword>
<organism evidence="2 3">
    <name type="scientific">Araneus ventricosus</name>
    <name type="common">Orbweaver spider</name>
    <name type="synonym">Epeira ventricosa</name>
    <dbReference type="NCBI Taxonomy" id="182803"/>
    <lineage>
        <taxon>Eukaryota</taxon>
        <taxon>Metazoa</taxon>
        <taxon>Ecdysozoa</taxon>
        <taxon>Arthropoda</taxon>
        <taxon>Chelicerata</taxon>
        <taxon>Arachnida</taxon>
        <taxon>Araneae</taxon>
        <taxon>Araneomorphae</taxon>
        <taxon>Entelegynae</taxon>
        <taxon>Araneoidea</taxon>
        <taxon>Araneidae</taxon>
        <taxon>Araneus</taxon>
    </lineage>
</organism>
<comment type="caution">
    <text evidence="2">The sequence shown here is derived from an EMBL/GenBank/DDBJ whole genome shotgun (WGS) entry which is preliminary data.</text>
</comment>
<name>A0A4Y2GVK8_ARAVE</name>
<reference evidence="2 3" key="1">
    <citation type="journal article" date="2019" name="Sci. Rep.">
        <title>Orb-weaving spider Araneus ventricosus genome elucidates the spidroin gene catalogue.</title>
        <authorList>
            <person name="Kono N."/>
            <person name="Nakamura H."/>
            <person name="Ohtoshi R."/>
            <person name="Moran D.A.P."/>
            <person name="Shinohara A."/>
            <person name="Yoshida Y."/>
            <person name="Fujiwara M."/>
            <person name="Mori M."/>
            <person name="Tomita M."/>
            <person name="Arakawa K."/>
        </authorList>
    </citation>
    <scope>NUCLEOTIDE SEQUENCE [LARGE SCALE GENOMIC DNA]</scope>
</reference>
<accession>A0A4Y2GVK8</accession>
<keyword evidence="3" id="KW-1185">Reference proteome</keyword>
<protein>
    <submittedName>
        <fullName evidence="2">Uncharacterized protein</fullName>
    </submittedName>
</protein>
<keyword evidence="1" id="KW-0812">Transmembrane</keyword>